<evidence type="ECO:0000313" key="2">
    <source>
        <dbReference type="Proteomes" id="UP001235547"/>
    </source>
</evidence>
<dbReference type="Pfam" id="PF06169">
    <property type="entry name" value="DUF982"/>
    <property type="match status" value="1"/>
</dbReference>
<keyword evidence="2" id="KW-1185">Reference proteome</keyword>
<evidence type="ECO:0000313" key="1">
    <source>
        <dbReference type="EMBL" id="WEX80200.1"/>
    </source>
</evidence>
<dbReference type="Gene3D" id="6.10.250.730">
    <property type="match status" value="1"/>
</dbReference>
<reference evidence="1 2" key="1">
    <citation type="submission" date="2023-03" db="EMBL/GenBank/DDBJ databases">
        <authorList>
            <person name="Kaur S."/>
            <person name="Espinosa-Saiz D."/>
            <person name="Velazquez E."/>
            <person name="Menendez E."/>
            <person name="diCenzo G.C."/>
        </authorList>
    </citation>
    <scope>NUCLEOTIDE SEQUENCE [LARGE SCALE GENOMIC DNA]</scope>
    <source>
        <strain evidence="1 2">LMG 27395</strain>
    </source>
</reference>
<name>A0ABY8CS92_9HYPH</name>
<gene>
    <name evidence="1" type="ORF">PYH38_001607</name>
</gene>
<sequence length="82" mass="9060">MDTGPWNECVPVRLPNETAVHMVSNTRQAAELLAKSWPVSHGKAYENAIEVCLAVLERDYPSYIARAAFVAAAKEAQVYLLN</sequence>
<dbReference type="Proteomes" id="UP001235547">
    <property type="component" value="Chromosome 2"/>
</dbReference>
<dbReference type="InterPro" id="IPR010385">
    <property type="entry name" value="DUF982"/>
</dbReference>
<dbReference type="EMBL" id="CP120370">
    <property type="protein sequence ID" value="WEX80200.1"/>
    <property type="molecule type" value="Genomic_DNA"/>
</dbReference>
<proteinExistence type="predicted"/>
<accession>A0ABY8CS92</accession>
<organism evidence="1 2">
    <name type="scientific">Sinorhizobium numidicum</name>
    <dbReference type="NCBI Taxonomy" id="680248"/>
    <lineage>
        <taxon>Bacteria</taxon>
        <taxon>Pseudomonadati</taxon>
        <taxon>Pseudomonadota</taxon>
        <taxon>Alphaproteobacteria</taxon>
        <taxon>Hyphomicrobiales</taxon>
        <taxon>Rhizobiaceae</taxon>
        <taxon>Sinorhizobium/Ensifer group</taxon>
        <taxon>Sinorhizobium</taxon>
    </lineage>
</organism>
<dbReference type="RefSeq" id="WP_280730901.1">
    <property type="nucleotide sequence ID" value="NZ_CP120367.1"/>
</dbReference>
<protein>
    <submittedName>
        <fullName evidence="1">DUF982 domain-containing protein</fullName>
    </submittedName>
</protein>